<comment type="caution">
    <text evidence="2">The sequence shown here is derived from an EMBL/GenBank/DDBJ whole genome shotgun (WGS) entry which is preliminary data.</text>
</comment>
<dbReference type="OrthoDB" id="445362at2759"/>
<keyword evidence="3" id="KW-1185">Reference proteome</keyword>
<dbReference type="Pfam" id="PF09431">
    <property type="entry name" value="SPIN90_LRD"/>
    <property type="match status" value="1"/>
</dbReference>
<reference evidence="2 3" key="1">
    <citation type="journal article" date="2013" name="Proc. Natl. Acad. Sci. U.S.A.">
        <title>The king cobra genome reveals dynamic gene evolution and adaptation in the snake venom system.</title>
        <authorList>
            <person name="Vonk F.J."/>
            <person name="Casewell N.R."/>
            <person name="Henkel C.V."/>
            <person name="Heimberg A.M."/>
            <person name="Jansen H.J."/>
            <person name="McCleary R.J."/>
            <person name="Kerkkamp H.M."/>
            <person name="Vos R.A."/>
            <person name="Guerreiro I."/>
            <person name="Calvete J.J."/>
            <person name="Wuster W."/>
            <person name="Woods A.E."/>
            <person name="Logan J.M."/>
            <person name="Harrison R.A."/>
            <person name="Castoe T.A."/>
            <person name="de Koning A.P."/>
            <person name="Pollock D.D."/>
            <person name="Yandell M."/>
            <person name="Calderon D."/>
            <person name="Renjifo C."/>
            <person name="Currier R.B."/>
            <person name="Salgado D."/>
            <person name="Pla D."/>
            <person name="Sanz L."/>
            <person name="Hyder A.S."/>
            <person name="Ribeiro J.M."/>
            <person name="Arntzen J.W."/>
            <person name="van den Thillart G.E."/>
            <person name="Boetzer M."/>
            <person name="Pirovano W."/>
            <person name="Dirks R.P."/>
            <person name="Spaink H.P."/>
            <person name="Duboule D."/>
            <person name="McGlinn E."/>
            <person name="Kini R.M."/>
            <person name="Richardson M.K."/>
        </authorList>
    </citation>
    <scope>NUCLEOTIDE SEQUENCE</scope>
    <source>
        <tissue evidence="2">Blood</tissue>
    </source>
</reference>
<evidence type="ECO:0000313" key="2">
    <source>
        <dbReference type="EMBL" id="ETE63519.1"/>
    </source>
</evidence>
<dbReference type="GO" id="GO:0071933">
    <property type="term" value="F:Arp2/3 complex binding"/>
    <property type="evidence" value="ECO:0007669"/>
    <property type="project" value="TreeGrafter"/>
</dbReference>
<proteinExistence type="predicted"/>
<dbReference type="PANTHER" id="PTHR13357">
    <property type="entry name" value="SH3 ADAPTER PROTEIN SPIN90 NCK INTERACTING PROTEIN WITH SH3 DOMAIN"/>
    <property type="match status" value="1"/>
</dbReference>
<feature type="domain" description="SPIN90/Ldb17 leucine-rich" evidence="1">
    <location>
        <begin position="1"/>
        <end position="47"/>
    </location>
</feature>
<gene>
    <name evidence="2" type="primary">Nckipsd</name>
    <name evidence="2" type="ORF">L345_10720</name>
</gene>
<organism evidence="2 3">
    <name type="scientific">Ophiophagus hannah</name>
    <name type="common">King cobra</name>
    <name type="synonym">Naja hannah</name>
    <dbReference type="NCBI Taxonomy" id="8665"/>
    <lineage>
        <taxon>Eukaryota</taxon>
        <taxon>Metazoa</taxon>
        <taxon>Chordata</taxon>
        <taxon>Craniata</taxon>
        <taxon>Vertebrata</taxon>
        <taxon>Euteleostomi</taxon>
        <taxon>Lepidosauria</taxon>
        <taxon>Squamata</taxon>
        <taxon>Bifurcata</taxon>
        <taxon>Unidentata</taxon>
        <taxon>Episquamata</taxon>
        <taxon>Toxicofera</taxon>
        <taxon>Serpentes</taxon>
        <taxon>Colubroidea</taxon>
        <taxon>Elapidae</taxon>
        <taxon>Elapinae</taxon>
        <taxon>Ophiophagus</taxon>
    </lineage>
</organism>
<dbReference type="AlphaFoldDB" id="V8NMN5"/>
<dbReference type="EMBL" id="AZIM01002706">
    <property type="protein sequence ID" value="ETE63519.1"/>
    <property type="molecule type" value="Genomic_DNA"/>
</dbReference>
<name>V8NMN5_OPHHA</name>
<dbReference type="InterPro" id="IPR030125">
    <property type="entry name" value="SPIN90/Ldb17"/>
</dbReference>
<accession>V8NMN5</accession>
<feature type="non-terminal residue" evidence="2">
    <location>
        <position position="1"/>
    </location>
</feature>
<evidence type="ECO:0000259" key="1">
    <source>
        <dbReference type="Pfam" id="PF09431"/>
    </source>
</evidence>
<evidence type="ECO:0000313" key="3">
    <source>
        <dbReference type="Proteomes" id="UP000018936"/>
    </source>
</evidence>
<dbReference type="InterPro" id="IPR018556">
    <property type="entry name" value="SPIN90/Ldb17_LRD"/>
</dbReference>
<dbReference type="PANTHER" id="PTHR13357:SF1">
    <property type="entry name" value="NCK-INTERACTING PROTEIN WITH SH3 DOMAIN"/>
    <property type="match status" value="1"/>
</dbReference>
<dbReference type="GO" id="GO:0006897">
    <property type="term" value="P:endocytosis"/>
    <property type="evidence" value="ECO:0007669"/>
    <property type="project" value="TreeGrafter"/>
</dbReference>
<sequence>MMVMIDIIVRQISDLSPGEKLRMEYLSLMHAIMRTTPYLQHKHRLTDLQGTLQRIVVEAEDSQQCQMDKMIIQEIYKEFPEIAPGAS</sequence>
<dbReference type="Proteomes" id="UP000018936">
    <property type="component" value="Unassembled WGS sequence"/>
</dbReference>
<protein>
    <submittedName>
        <fullName evidence="2">NCK-interacting protein with SH3 domain protein</fullName>
    </submittedName>
</protein>